<proteinExistence type="predicted"/>
<name>A0A4Y2F0U1_ARAVE</name>
<organism evidence="1 2">
    <name type="scientific">Araneus ventricosus</name>
    <name type="common">Orbweaver spider</name>
    <name type="synonym">Epeira ventricosa</name>
    <dbReference type="NCBI Taxonomy" id="182803"/>
    <lineage>
        <taxon>Eukaryota</taxon>
        <taxon>Metazoa</taxon>
        <taxon>Ecdysozoa</taxon>
        <taxon>Arthropoda</taxon>
        <taxon>Chelicerata</taxon>
        <taxon>Arachnida</taxon>
        <taxon>Araneae</taxon>
        <taxon>Araneomorphae</taxon>
        <taxon>Entelegynae</taxon>
        <taxon>Araneoidea</taxon>
        <taxon>Araneidae</taxon>
        <taxon>Araneus</taxon>
    </lineage>
</organism>
<keyword evidence="2" id="KW-1185">Reference proteome</keyword>
<dbReference type="AlphaFoldDB" id="A0A4Y2F0U1"/>
<evidence type="ECO:0000313" key="1">
    <source>
        <dbReference type="EMBL" id="GBM33735.1"/>
    </source>
</evidence>
<dbReference type="EMBL" id="BGPR01094174">
    <property type="protein sequence ID" value="GBM33735.1"/>
    <property type="molecule type" value="Genomic_DNA"/>
</dbReference>
<dbReference type="OrthoDB" id="8947651at2759"/>
<sequence length="141" mass="16257">MLKRKRTKLLALKVALVLVLSQKLLIRHLLISIRFSGLSKGIFCTYSFIISYDCDSRLNYDCDSRLNYDCDSRLNYDCDSRLNYDCDSRLNYDCDSRLNYDCESRLNLSQERLGLCVIYSELSLELLLVKLSVATPGSKVT</sequence>
<dbReference type="Proteomes" id="UP000499080">
    <property type="component" value="Unassembled WGS sequence"/>
</dbReference>
<reference evidence="1 2" key="1">
    <citation type="journal article" date="2019" name="Sci. Rep.">
        <title>Orb-weaving spider Araneus ventricosus genome elucidates the spidroin gene catalogue.</title>
        <authorList>
            <person name="Kono N."/>
            <person name="Nakamura H."/>
            <person name="Ohtoshi R."/>
            <person name="Moran D.A.P."/>
            <person name="Shinohara A."/>
            <person name="Yoshida Y."/>
            <person name="Fujiwara M."/>
            <person name="Mori M."/>
            <person name="Tomita M."/>
            <person name="Arakawa K."/>
        </authorList>
    </citation>
    <scope>NUCLEOTIDE SEQUENCE [LARGE SCALE GENOMIC DNA]</scope>
</reference>
<accession>A0A4Y2F0U1</accession>
<gene>
    <name evidence="1" type="ORF">AVEN_68141_1</name>
</gene>
<comment type="caution">
    <text evidence="1">The sequence shown here is derived from an EMBL/GenBank/DDBJ whole genome shotgun (WGS) entry which is preliminary data.</text>
</comment>
<evidence type="ECO:0000313" key="2">
    <source>
        <dbReference type="Proteomes" id="UP000499080"/>
    </source>
</evidence>
<protein>
    <submittedName>
        <fullName evidence="1">Uncharacterized protein</fullName>
    </submittedName>
</protein>